<dbReference type="PANTHER" id="PTHR22115">
    <property type="entry name" value="C3ORF6 PROTEIN-RELATED"/>
    <property type="match status" value="1"/>
</dbReference>
<dbReference type="PANTHER" id="PTHR22115:SF4">
    <property type="entry name" value="COILED-COIL DOMAIN-CONTAINING PROTEIN"/>
    <property type="match status" value="1"/>
</dbReference>
<feature type="domain" description="Coiled-coil" evidence="4">
    <location>
        <begin position="31"/>
        <end position="150"/>
    </location>
</feature>
<gene>
    <name evidence="6" type="primary">LOC100213914</name>
</gene>
<evidence type="ECO:0000256" key="1">
    <source>
        <dbReference type="ARBA" id="ARBA00023054"/>
    </source>
</evidence>
<dbReference type="RefSeq" id="XP_065656233.1">
    <property type="nucleotide sequence ID" value="XM_065800161.1"/>
</dbReference>
<organism evidence="5 6">
    <name type="scientific">Hydra vulgaris</name>
    <name type="common">Hydra</name>
    <name type="synonym">Hydra attenuata</name>
    <dbReference type="NCBI Taxonomy" id="6087"/>
    <lineage>
        <taxon>Eukaryota</taxon>
        <taxon>Metazoa</taxon>
        <taxon>Cnidaria</taxon>
        <taxon>Hydrozoa</taxon>
        <taxon>Hydroidolina</taxon>
        <taxon>Anthoathecata</taxon>
        <taxon>Aplanulata</taxon>
        <taxon>Hydridae</taxon>
        <taxon>Hydra</taxon>
    </lineage>
</organism>
<proteinExistence type="predicted"/>
<feature type="coiled-coil region" evidence="2">
    <location>
        <begin position="113"/>
        <end position="164"/>
    </location>
</feature>
<evidence type="ECO:0000313" key="6">
    <source>
        <dbReference type="RefSeq" id="XP_065656233.1"/>
    </source>
</evidence>
<dbReference type="InterPro" id="IPR029311">
    <property type="entry name" value="CCDC50_N"/>
</dbReference>
<dbReference type="InterPro" id="IPR039303">
    <property type="entry name" value="CCDC50"/>
</dbReference>
<keyword evidence="1 2" id="KW-0175">Coiled coil</keyword>
<evidence type="ECO:0000256" key="2">
    <source>
        <dbReference type="SAM" id="Coils"/>
    </source>
</evidence>
<name>A0ABM4C3U4_HYDVU</name>
<dbReference type="Proteomes" id="UP001652625">
    <property type="component" value="Chromosome 06"/>
</dbReference>
<keyword evidence="5" id="KW-1185">Reference proteome</keyword>
<protein>
    <submittedName>
        <fullName evidence="6">Uncharacterized protein LOC100213914 isoform X4</fullName>
    </submittedName>
</protein>
<reference evidence="6" key="1">
    <citation type="submission" date="2025-08" db="UniProtKB">
        <authorList>
            <consortium name="RefSeq"/>
        </authorList>
    </citation>
    <scope>IDENTIFICATION</scope>
</reference>
<feature type="compositionally biased region" description="Polar residues" evidence="3">
    <location>
        <begin position="255"/>
        <end position="272"/>
    </location>
</feature>
<sequence length="400" mass="46807">MQSIMSNIIKHHVEPEKPIVYEPPDLLGRKHVEKITGEFRYREDECLADKLQSEEFNKYFESNKSARKLGKMDINTAKAIFLKEVEESGLLTSSQIKELCSNDSLFAEELTRRIEMEMDLEAERKIVREMQDEEFARYLQIKEKKKLEEKKKIMLQKKLAEKRQLQLLHQESEATNSYLPEPINHLEESEGLTDENKKKIEENDRWIAIRLQNEEALEYKRAKAERLRRKRECHVNKDGVNLNDNTYNSKVLQSNTESNQPIVNDSYNNSKVHNLGRGDRDQLEQQDEHIYLKAVDACEHSKESFCQDMDRLPNDNDLNSKNSQRKFNQLCNKLDKASFVPVSCDDPVNHQATSNQLKFSSLSTSVSHSIYDPNNPIPVRNVKRSSIKCEKNKKKWFSTK</sequence>
<evidence type="ECO:0000256" key="3">
    <source>
        <dbReference type="SAM" id="MobiDB-lite"/>
    </source>
</evidence>
<evidence type="ECO:0000313" key="5">
    <source>
        <dbReference type="Proteomes" id="UP001652625"/>
    </source>
</evidence>
<evidence type="ECO:0000259" key="4">
    <source>
        <dbReference type="Pfam" id="PF15295"/>
    </source>
</evidence>
<feature type="region of interest" description="Disordered" evidence="3">
    <location>
        <begin position="255"/>
        <end position="277"/>
    </location>
</feature>
<accession>A0ABM4C3U4</accession>
<dbReference type="Pfam" id="PF15295">
    <property type="entry name" value="CCDC50_N"/>
    <property type="match status" value="1"/>
</dbReference>
<dbReference type="GeneID" id="100213914"/>